<comment type="caution">
    <text evidence="2">The sequence shown here is derived from an EMBL/GenBank/DDBJ whole genome shotgun (WGS) entry which is preliminary data.</text>
</comment>
<reference evidence="2" key="1">
    <citation type="submission" date="2022-11" db="EMBL/GenBank/DDBJ databases">
        <authorList>
            <person name="Kikuchi T."/>
        </authorList>
    </citation>
    <scope>NUCLEOTIDE SEQUENCE</scope>
    <source>
        <strain evidence="2">PS1010</strain>
    </source>
</reference>
<dbReference type="EMBL" id="CANHGI010000005">
    <property type="protein sequence ID" value="CAI5450978.1"/>
    <property type="molecule type" value="Genomic_DNA"/>
</dbReference>
<dbReference type="OrthoDB" id="422106at2759"/>
<dbReference type="AlphaFoldDB" id="A0A9P1IRZ0"/>
<feature type="compositionally biased region" description="Low complexity" evidence="1">
    <location>
        <begin position="324"/>
        <end position="335"/>
    </location>
</feature>
<protein>
    <submittedName>
        <fullName evidence="2">Uncharacterized protein</fullName>
    </submittedName>
</protein>
<accession>A0A9P1IRZ0</accession>
<feature type="compositionally biased region" description="Basic and acidic residues" evidence="1">
    <location>
        <begin position="336"/>
        <end position="354"/>
    </location>
</feature>
<evidence type="ECO:0000313" key="3">
    <source>
        <dbReference type="Proteomes" id="UP001152747"/>
    </source>
</evidence>
<name>A0A9P1IRZ0_9PELO</name>
<dbReference type="Proteomes" id="UP001152747">
    <property type="component" value="Unassembled WGS sequence"/>
</dbReference>
<proteinExistence type="predicted"/>
<feature type="region of interest" description="Disordered" evidence="1">
    <location>
        <begin position="323"/>
        <end position="354"/>
    </location>
</feature>
<gene>
    <name evidence="2" type="ORF">CAMP_LOCUS13615</name>
</gene>
<organism evidence="2 3">
    <name type="scientific">Caenorhabditis angaria</name>
    <dbReference type="NCBI Taxonomy" id="860376"/>
    <lineage>
        <taxon>Eukaryota</taxon>
        <taxon>Metazoa</taxon>
        <taxon>Ecdysozoa</taxon>
        <taxon>Nematoda</taxon>
        <taxon>Chromadorea</taxon>
        <taxon>Rhabditida</taxon>
        <taxon>Rhabditina</taxon>
        <taxon>Rhabditomorpha</taxon>
        <taxon>Rhabditoidea</taxon>
        <taxon>Rhabditidae</taxon>
        <taxon>Peloderinae</taxon>
        <taxon>Caenorhabditis</taxon>
    </lineage>
</organism>
<feature type="compositionally biased region" description="Acidic residues" evidence="1">
    <location>
        <begin position="1"/>
        <end position="22"/>
    </location>
</feature>
<keyword evidence="3" id="KW-1185">Reference proteome</keyword>
<feature type="region of interest" description="Disordered" evidence="1">
    <location>
        <begin position="1"/>
        <end position="29"/>
    </location>
</feature>
<sequence length="375" mass="42949">MDDQELEYEQLERYDEPDDETDSVYQGNVEDSKIEKKEKIATEKAFGINPTSGQHLKVTSKEGAALRKELGAEIGKHVIRAALVHGVDGMHDYQITKVFAAFRASNTTKLDESQAIVQFILRQDVAAMMLNMTKMMKRVRGRKLADEDGEISSDDEYEEGQIMHEKGDDVEIVDNLQTKGDGIIKKDKDYVTVDVSNRQIPDGKWRVVTQHVPAGKFLLVRFPTNEEYELAGITVDDSEEQQTRKRQIAESEFWTHETKHRGGLNMFDKDGNELDWDYEHDTRFYDEKVEEEKRKSDAQSKFELPKGIKVRGRGAVKCGFLFGSSSSNSESTLASDDQREVKRKRQNSEDKDVYEKDDVLSRVKTTGIDERISFR</sequence>
<evidence type="ECO:0000256" key="1">
    <source>
        <dbReference type="SAM" id="MobiDB-lite"/>
    </source>
</evidence>
<evidence type="ECO:0000313" key="2">
    <source>
        <dbReference type="EMBL" id="CAI5450978.1"/>
    </source>
</evidence>